<dbReference type="Gene3D" id="2.40.10.240">
    <property type="entry name" value="QueA-like"/>
    <property type="match status" value="1"/>
</dbReference>
<evidence type="ECO:0000256" key="4">
    <source>
        <dbReference type="ARBA" id="ARBA00022785"/>
    </source>
</evidence>
<dbReference type="EMBL" id="CP006991">
    <property type="protein sequence ID" value="AIC31348.1"/>
    <property type="molecule type" value="Genomic_DNA"/>
</dbReference>
<keyword evidence="2" id="KW-0808">Transferase</keyword>
<dbReference type="GO" id="GO:0008616">
    <property type="term" value="P:tRNA queuosine(34) biosynthetic process"/>
    <property type="evidence" value="ECO:0007669"/>
    <property type="project" value="UniProtKB-KW"/>
</dbReference>
<dbReference type="PANTHER" id="PTHR30307">
    <property type="entry name" value="S-ADENOSYLMETHIONINE:TRNA RIBOSYLTRANSFERASE-ISOMERASE"/>
    <property type="match status" value="1"/>
</dbReference>
<organism evidence="6 7">
    <name type="scientific">Rhizobium etli bv. mimosae str. IE4771</name>
    <dbReference type="NCBI Taxonomy" id="1432050"/>
    <lineage>
        <taxon>Bacteria</taxon>
        <taxon>Pseudomonadati</taxon>
        <taxon>Pseudomonadota</taxon>
        <taxon>Alphaproteobacteria</taxon>
        <taxon>Hyphomicrobiales</taxon>
        <taxon>Rhizobiaceae</taxon>
        <taxon>Rhizobium/Agrobacterium group</taxon>
        <taxon>Rhizobium</taxon>
    </lineage>
</organism>
<keyword evidence="4" id="KW-0671">Queuosine biosynthesis</keyword>
<keyword evidence="3" id="KW-0949">S-adenosyl-L-methionine</keyword>
<dbReference type="InterPro" id="IPR003699">
    <property type="entry name" value="QueA"/>
</dbReference>
<protein>
    <submittedName>
        <fullName evidence="6">S-adenosylmethionine tRNA ribosyltransferase-isomerase protein</fullName>
    </submittedName>
</protein>
<dbReference type="Gene3D" id="3.40.1780.10">
    <property type="entry name" value="QueA-like"/>
    <property type="match status" value="2"/>
</dbReference>
<dbReference type="InterPro" id="IPR036100">
    <property type="entry name" value="QueA_sf"/>
</dbReference>
<name>A0A060I8Q5_RHIET</name>
<evidence type="ECO:0000256" key="5">
    <source>
        <dbReference type="SAM" id="MobiDB-lite"/>
    </source>
</evidence>
<dbReference type="KEGG" id="rei:IE4771_PE00122"/>
<geneLocation type="plasmid" evidence="6 7">
    <name>pRetIE4771e</name>
</geneLocation>
<dbReference type="HOGENOM" id="CLU_039110_2_0_5"/>
<evidence type="ECO:0000313" key="6">
    <source>
        <dbReference type="EMBL" id="AIC31348.1"/>
    </source>
</evidence>
<sequence>MIAADRLDRQSARLLVVEADGTMRDLPRANLGTLFNPGDLVVANDAATLPASLHGTHLRCGKTIEIRLAGWLSASAPVRFLAIVFGSGDHRTRTEDRLPPPALSSGDRLQLGPLGARVERVLDHPRLVELSFEGTRAAMFAGLAQHGRPIQYAHVPEPLALWDVWTRIAARPVAFEAPSASFTLDWRTLQAWRRREIGFATLTHAAGISSTGDPALDSRLPFDEPYHIPECTVAQVARAQLRGSRIIAIGTSVVRALEAAANPDGSVRAGDGIATGRIACGTPLRVVDAVLTGVHQPGESHFELLRAFADDGLLASASTALTACGYRAHEFGDSMLLNRQRHFIGANLRWIGQFASPFLGWPAGTEASRKGGWNIGALAQGGARRHHNQWQDSAGGRCGTPRRSADLRSLGRSVVPAGRDSEFWPPTGRGGDVFAHGSSGSPDYRERPAPGLRLRDMFVPDL</sequence>
<gene>
    <name evidence="6" type="ORF">IE4771_PE00122</name>
</gene>
<dbReference type="InterPro" id="IPR042118">
    <property type="entry name" value="QueA_dom1"/>
</dbReference>
<dbReference type="GO" id="GO:0051075">
    <property type="term" value="F:S-adenosylmethionine:tRNA ribosyltransferase-isomerase activity"/>
    <property type="evidence" value="ECO:0007669"/>
    <property type="project" value="TreeGrafter"/>
</dbReference>
<dbReference type="InterPro" id="IPR042119">
    <property type="entry name" value="QueA_dom2"/>
</dbReference>
<dbReference type="Pfam" id="PF02547">
    <property type="entry name" value="Queuosine_synth"/>
    <property type="match status" value="1"/>
</dbReference>
<keyword evidence="6" id="KW-0614">Plasmid</keyword>
<proteinExistence type="predicted"/>
<dbReference type="AlphaFoldDB" id="A0A060I8Q5"/>
<evidence type="ECO:0000313" key="7">
    <source>
        <dbReference type="Proteomes" id="UP000027180"/>
    </source>
</evidence>
<evidence type="ECO:0000256" key="2">
    <source>
        <dbReference type="ARBA" id="ARBA00022679"/>
    </source>
</evidence>
<dbReference type="PANTHER" id="PTHR30307:SF0">
    <property type="entry name" value="S-ADENOSYLMETHIONINE:TRNA RIBOSYLTRANSFERASE-ISOMERASE"/>
    <property type="match status" value="1"/>
</dbReference>
<accession>A0A060I8Q5</accession>
<dbReference type="SUPFAM" id="SSF111337">
    <property type="entry name" value="QueA-like"/>
    <property type="match status" value="1"/>
</dbReference>
<evidence type="ECO:0000256" key="3">
    <source>
        <dbReference type="ARBA" id="ARBA00022691"/>
    </source>
</evidence>
<feature type="region of interest" description="Disordered" evidence="5">
    <location>
        <begin position="386"/>
        <end position="449"/>
    </location>
</feature>
<dbReference type="Proteomes" id="UP000027180">
    <property type="component" value="Plasmid pRetIE4771e"/>
</dbReference>
<keyword evidence="1" id="KW-0963">Cytoplasm</keyword>
<evidence type="ECO:0000256" key="1">
    <source>
        <dbReference type="ARBA" id="ARBA00022490"/>
    </source>
</evidence>
<reference evidence="6 7" key="1">
    <citation type="submission" date="2013-12" db="EMBL/GenBank/DDBJ databases">
        <title>Complete genome sequence of Rhizobium etli bv. mimosae IE4771.</title>
        <authorList>
            <person name="Bustos P."/>
            <person name="Santamaria R.I."/>
            <person name="Lozano L."/>
            <person name="Ormeno-Orrillo E."/>
            <person name="Rogel M.A."/>
            <person name="Romero D."/>
            <person name="Cevallos M.A."/>
            <person name="Martinez-Romero E."/>
            <person name="Gonzalez V."/>
        </authorList>
    </citation>
    <scope>NUCLEOTIDE SEQUENCE [LARGE SCALE GENOMIC DNA]</scope>
    <source>
        <strain evidence="6 7">IE4771</strain>
        <plasmid evidence="7">Plasmid pRetIE4771e</plasmid>
    </source>
</reference>